<sequence length="537" mass="56212">MSEPTETPTDATTEAILAGRTSLGIELGSTRIKACLVNADRPTEVLAVGSHEWENAFVDRRWTYSLEAVWSGLQAAYADLVADVQRRYGAVPETFGAVGVSAMMHGYLAFDAQGELLVPFRTWRNTSTGPAAAELSARFGLNIPLRWSIAHLHQAVLDEEPHVPQIAFLTTLAGYVHWRLTGRKVLGVGDASGMFPIDSAATDYDAALLDSYDELVAGTALPLRLRDLLPEVLPAGRAAGELTAEGAALLDPTGALRPGIPFCPPEGDAGTGMVATNSVAPRTGNVSAGTSIFAMVVLERPLAHAHHELDLVTTPAGDPVAMVHCNNGASELAAWAGLFGRFAEAAGQPAGSDAVFEVLFREALAGEPDAGGLLAYNTLAGEPIAGLDEGRPMVVRTPDSRLTLGNFMRAQLYGVYGTLALGMRVLGGEGVELDRMFAHGGIFRTAGVAQRFLAGALDAPVAVGETASEGGAWGIAVLASYLAEADLPLGDYLDRRVFAEAGFETVEPAAEDVAGFAAYLDRYRAGLAAEAAAVTAL</sequence>
<dbReference type="Pfam" id="PF00370">
    <property type="entry name" value="FGGY_N"/>
    <property type="match status" value="1"/>
</dbReference>
<keyword evidence="4 7" id="KW-0418">Kinase</keyword>
<evidence type="ECO:0000256" key="2">
    <source>
        <dbReference type="ARBA" id="ARBA00022629"/>
    </source>
</evidence>
<feature type="domain" description="Carbohydrate kinase FGGY N-terminal" evidence="5">
    <location>
        <begin position="23"/>
        <end position="250"/>
    </location>
</feature>
<keyword evidence="2" id="KW-0859">Xylose metabolism</keyword>
<dbReference type="PANTHER" id="PTHR43095">
    <property type="entry name" value="SUGAR KINASE"/>
    <property type="match status" value="1"/>
</dbReference>
<dbReference type="InterPro" id="IPR050406">
    <property type="entry name" value="FGGY_Carb_Kinase"/>
</dbReference>
<reference evidence="7" key="1">
    <citation type="submission" date="2024-05" db="EMBL/GenBank/DDBJ databases">
        <authorList>
            <person name="Yu L."/>
        </authorList>
    </citation>
    <scope>NUCLEOTIDE SEQUENCE</scope>
    <source>
        <strain evidence="7">G08B096</strain>
    </source>
</reference>
<dbReference type="AlphaFoldDB" id="A0AAU7W759"/>
<evidence type="ECO:0000259" key="5">
    <source>
        <dbReference type="Pfam" id="PF00370"/>
    </source>
</evidence>
<dbReference type="EMBL" id="CP158374">
    <property type="protein sequence ID" value="XBX81737.1"/>
    <property type="molecule type" value="Genomic_DNA"/>
</dbReference>
<dbReference type="Pfam" id="PF02782">
    <property type="entry name" value="FGGY_C"/>
    <property type="match status" value="1"/>
</dbReference>
<keyword evidence="2" id="KW-0119">Carbohydrate metabolism</keyword>
<dbReference type="InterPro" id="IPR043129">
    <property type="entry name" value="ATPase_NBD"/>
</dbReference>
<feature type="domain" description="Carbohydrate kinase FGGY C-terminal" evidence="6">
    <location>
        <begin position="285"/>
        <end position="482"/>
    </location>
</feature>
<dbReference type="InterPro" id="IPR018485">
    <property type="entry name" value="FGGY_C"/>
</dbReference>
<evidence type="ECO:0000256" key="4">
    <source>
        <dbReference type="ARBA" id="ARBA00022777"/>
    </source>
</evidence>
<evidence type="ECO:0000313" key="7">
    <source>
        <dbReference type="EMBL" id="XBX81737.1"/>
    </source>
</evidence>
<keyword evidence="3" id="KW-0808">Transferase</keyword>
<comment type="similarity">
    <text evidence="1">Belongs to the FGGY kinase family.</text>
</comment>
<evidence type="ECO:0000256" key="1">
    <source>
        <dbReference type="ARBA" id="ARBA00009156"/>
    </source>
</evidence>
<organism evidence="7">
    <name type="scientific">Agromyces sp. G08B096</name>
    <dbReference type="NCBI Taxonomy" id="3156399"/>
    <lineage>
        <taxon>Bacteria</taxon>
        <taxon>Bacillati</taxon>
        <taxon>Actinomycetota</taxon>
        <taxon>Actinomycetes</taxon>
        <taxon>Micrococcales</taxon>
        <taxon>Microbacteriaceae</taxon>
        <taxon>Agromyces</taxon>
    </lineage>
</organism>
<dbReference type="GO" id="GO:0042732">
    <property type="term" value="P:D-xylose metabolic process"/>
    <property type="evidence" value="ECO:0007669"/>
    <property type="project" value="UniProtKB-KW"/>
</dbReference>
<evidence type="ECO:0000259" key="6">
    <source>
        <dbReference type="Pfam" id="PF02782"/>
    </source>
</evidence>
<protein>
    <submittedName>
        <fullName evidence="7">FGGY-family carbohydrate kinase</fullName>
    </submittedName>
</protein>
<dbReference type="RefSeq" id="WP_350347760.1">
    <property type="nucleotide sequence ID" value="NZ_CP158374.1"/>
</dbReference>
<dbReference type="InterPro" id="IPR018484">
    <property type="entry name" value="FGGY_N"/>
</dbReference>
<dbReference type="Gene3D" id="3.30.420.40">
    <property type="match status" value="2"/>
</dbReference>
<dbReference type="GO" id="GO:0016301">
    <property type="term" value="F:kinase activity"/>
    <property type="evidence" value="ECO:0007669"/>
    <property type="project" value="UniProtKB-KW"/>
</dbReference>
<evidence type="ECO:0000256" key="3">
    <source>
        <dbReference type="ARBA" id="ARBA00022679"/>
    </source>
</evidence>
<accession>A0AAU7W759</accession>
<dbReference type="CDD" id="cd07809">
    <property type="entry name" value="ASKHA_NBD_FGGY_BaXK-like"/>
    <property type="match status" value="1"/>
</dbReference>
<proteinExistence type="inferred from homology"/>
<gene>
    <name evidence="7" type="ORF">ABIQ69_14095</name>
</gene>
<dbReference type="SUPFAM" id="SSF53067">
    <property type="entry name" value="Actin-like ATPase domain"/>
    <property type="match status" value="2"/>
</dbReference>
<dbReference type="PANTHER" id="PTHR43095:SF5">
    <property type="entry name" value="XYLULOSE KINASE"/>
    <property type="match status" value="1"/>
</dbReference>
<name>A0AAU7W759_9MICO</name>